<reference evidence="1 2" key="1">
    <citation type="journal article" date="2018" name="G3 (Bethesda)">
        <title>Phylogenetic and Phylogenomic Definition of Rhizopus Species.</title>
        <authorList>
            <person name="Gryganskyi A.P."/>
            <person name="Golan J."/>
            <person name="Dolatabadi S."/>
            <person name="Mondo S."/>
            <person name="Robb S."/>
            <person name="Idnurm A."/>
            <person name="Muszewska A."/>
            <person name="Steczkiewicz K."/>
            <person name="Masonjones S."/>
            <person name="Liao H.L."/>
            <person name="Gajdeczka M.T."/>
            <person name="Anike F."/>
            <person name="Vuek A."/>
            <person name="Anishchenko I.M."/>
            <person name="Voigt K."/>
            <person name="de Hoog G.S."/>
            <person name="Smith M.E."/>
            <person name="Heitman J."/>
            <person name="Vilgalys R."/>
            <person name="Stajich J.E."/>
        </authorList>
    </citation>
    <scope>NUCLEOTIDE SEQUENCE [LARGE SCALE GENOMIC DNA]</scope>
    <source>
        <strain evidence="1 2">LSU 92-RS-03</strain>
    </source>
</reference>
<organism evidence="1 2">
    <name type="scientific">Rhizopus stolonifer</name>
    <name type="common">Rhizopus nigricans</name>
    <dbReference type="NCBI Taxonomy" id="4846"/>
    <lineage>
        <taxon>Eukaryota</taxon>
        <taxon>Fungi</taxon>
        <taxon>Fungi incertae sedis</taxon>
        <taxon>Mucoromycota</taxon>
        <taxon>Mucoromycotina</taxon>
        <taxon>Mucoromycetes</taxon>
        <taxon>Mucorales</taxon>
        <taxon>Mucorineae</taxon>
        <taxon>Rhizopodaceae</taxon>
        <taxon>Rhizopus</taxon>
    </lineage>
</organism>
<comment type="caution">
    <text evidence="1">The sequence shown here is derived from an EMBL/GenBank/DDBJ whole genome shotgun (WGS) entry which is preliminary data.</text>
</comment>
<sequence>MQVEQKPVKRQSLYTCIRYASKLIKMRTDIRKHRTLPNDYCDLLYTKDEKSSPACFYRPELSLPPKITFLSAGHEEFDEKQELKQAINQDLFDEEDEDKESSEVDYDSDEAEIDRYYTDEYDLTLQKLTGKVDNATKRNTAVRIKMSPNALAAANAARQRRQKTKTAH</sequence>
<dbReference type="OrthoDB" id="2261525at2759"/>
<evidence type="ECO:0000313" key="1">
    <source>
        <dbReference type="EMBL" id="RCH93016.1"/>
    </source>
</evidence>
<accession>A0A367JSX8</accession>
<name>A0A367JSX8_RHIST</name>
<evidence type="ECO:0000313" key="2">
    <source>
        <dbReference type="Proteomes" id="UP000253551"/>
    </source>
</evidence>
<proteinExistence type="predicted"/>
<dbReference type="Proteomes" id="UP000253551">
    <property type="component" value="Unassembled WGS sequence"/>
</dbReference>
<dbReference type="AlphaFoldDB" id="A0A367JSX8"/>
<gene>
    <name evidence="1" type="ORF">CU098_010139</name>
</gene>
<keyword evidence="2" id="KW-1185">Reference proteome</keyword>
<protein>
    <submittedName>
        <fullName evidence="1">Uncharacterized protein</fullName>
    </submittedName>
</protein>
<dbReference type="EMBL" id="PJQM01002754">
    <property type="protein sequence ID" value="RCH93016.1"/>
    <property type="molecule type" value="Genomic_DNA"/>
</dbReference>